<proteinExistence type="predicted"/>
<evidence type="ECO:0000313" key="2">
    <source>
        <dbReference type="WBParaSite" id="MCU_012238-RA"/>
    </source>
</evidence>
<evidence type="ECO:0000256" key="1">
    <source>
        <dbReference type="SAM" id="MobiDB-lite"/>
    </source>
</evidence>
<feature type="region of interest" description="Disordered" evidence="1">
    <location>
        <begin position="37"/>
        <end position="83"/>
    </location>
</feature>
<dbReference type="WBParaSite" id="MCU_012238-RA">
    <property type="protein sequence ID" value="MCU_012238-RA"/>
    <property type="gene ID" value="MCU_012238"/>
</dbReference>
<accession>A0A5K3FWZ6</accession>
<dbReference type="AlphaFoldDB" id="A0A5K3FWZ6"/>
<protein>
    <submittedName>
        <fullName evidence="2">Uncharacterized protein</fullName>
    </submittedName>
</protein>
<sequence>MAFDQPQSGKRRVVRRSKPGASRYFCAHFLPAFRRPLMSPRSPASRERENVIKSKAAFDRAPAPPPLPPTPQPTSETLHEDRGDARWKTRPLYWGRHLSHLLKYKC</sequence>
<name>A0A5K3FWZ6_MESCO</name>
<organism evidence="2">
    <name type="scientific">Mesocestoides corti</name>
    <name type="common">Flatworm</name>
    <dbReference type="NCBI Taxonomy" id="53468"/>
    <lineage>
        <taxon>Eukaryota</taxon>
        <taxon>Metazoa</taxon>
        <taxon>Spiralia</taxon>
        <taxon>Lophotrochozoa</taxon>
        <taxon>Platyhelminthes</taxon>
        <taxon>Cestoda</taxon>
        <taxon>Eucestoda</taxon>
        <taxon>Cyclophyllidea</taxon>
        <taxon>Mesocestoididae</taxon>
        <taxon>Mesocestoides</taxon>
    </lineage>
</organism>
<feature type="compositionally biased region" description="Basic and acidic residues" evidence="1">
    <location>
        <begin position="44"/>
        <end position="58"/>
    </location>
</feature>
<reference evidence="2" key="1">
    <citation type="submission" date="2019-11" db="UniProtKB">
        <authorList>
            <consortium name="WormBaseParasite"/>
        </authorList>
    </citation>
    <scope>IDENTIFICATION</scope>
</reference>
<feature type="compositionally biased region" description="Pro residues" evidence="1">
    <location>
        <begin position="62"/>
        <end position="72"/>
    </location>
</feature>